<dbReference type="GO" id="GO:0003700">
    <property type="term" value="F:DNA-binding transcription factor activity"/>
    <property type="evidence" value="ECO:0007669"/>
    <property type="project" value="TreeGrafter"/>
</dbReference>
<dbReference type="AlphaFoldDB" id="A0A5C4M0Y4"/>
<feature type="DNA-binding region" description="H-T-H motif" evidence="4">
    <location>
        <begin position="35"/>
        <end position="54"/>
    </location>
</feature>
<dbReference type="InterPro" id="IPR050109">
    <property type="entry name" value="HTH-type_TetR-like_transc_reg"/>
</dbReference>
<organism evidence="6 7">
    <name type="scientific">Amycolatopsis alkalitolerans</name>
    <dbReference type="NCBI Taxonomy" id="2547244"/>
    <lineage>
        <taxon>Bacteria</taxon>
        <taxon>Bacillati</taxon>
        <taxon>Actinomycetota</taxon>
        <taxon>Actinomycetes</taxon>
        <taxon>Pseudonocardiales</taxon>
        <taxon>Pseudonocardiaceae</taxon>
        <taxon>Amycolatopsis</taxon>
    </lineage>
</organism>
<dbReference type="Pfam" id="PF00440">
    <property type="entry name" value="TetR_N"/>
    <property type="match status" value="1"/>
</dbReference>
<dbReference type="SUPFAM" id="SSF48498">
    <property type="entry name" value="Tetracyclin repressor-like, C-terminal domain"/>
    <property type="match status" value="1"/>
</dbReference>
<comment type="caution">
    <text evidence="6">The sequence shown here is derived from an EMBL/GenBank/DDBJ whole genome shotgun (WGS) entry which is preliminary data.</text>
</comment>
<evidence type="ECO:0000256" key="2">
    <source>
        <dbReference type="ARBA" id="ARBA00023125"/>
    </source>
</evidence>
<dbReference type="Proteomes" id="UP000305546">
    <property type="component" value="Unassembled WGS sequence"/>
</dbReference>
<dbReference type="InterPro" id="IPR001647">
    <property type="entry name" value="HTH_TetR"/>
</dbReference>
<dbReference type="PANTHER" id="PTHR30055:SF234">
    <property type="entry name" value="HTH-TYPE TRANSCRIPTIONAL REGULATOR BETI"/>
    <property type="match status" value="1"/>
</dbReference>
<reference evidence="6 7" key="1">
    <citation type="submission" date="2019-06" db="EMBL/GenBank/DDBJ databases">
        <title>Amycolatopsis alkalitolerans sp. nov., isolated from Gastrodia elata Blume.</title>
        <authorList>
            <person name="Narsing Rao M.P."/>
            <person name="Li W.J."/>
        </authorList>
    </citation>
    <scope>NUCLEOTIDE SEQUENCE [LARGE SCALE GENOMIC DNA]</scope>
    <source>
        <strain evidence="6 7">SYSUP0005</strain>
    </source>
</reference>
<dbReference type="PANTHER" id="PTHR30055">
    <property type="entry name" value="HTH-TYPE TRANSCRIPTIONAL REGULATOR RUTR"/>
    <property type="match status" value="1"/>
</dbReference>
<evidence type="ECO:0000256" key="1">
    <source>
        <dbReference type="ARBA" id="ARBA00023015"/>
    </source>
</evidence>
<dbReference type="OrthoDB" id="9795011at2"/>
<gene>
    <name evidence="6" type="ORF">FG385_21830</name>
</gene>
<dbReference type="InterPro" id="IPR036271">
    <property type="entry name" value="Tet_transcr_reg_TetR-rel_C_sf"/>
</dbReference>
<dbReference type="Pfam" id="PF21597">
    <property type="entry name" value="TetR_C_43"/>
    <property type="match status" value="1"/>
</dbReference>
<evidence type="ECO:0000259" key="5">
    <source>
        <dbReference type="PROSITE" id="PS50977"/>
    </source>
</evidence>
<dbReference type="InterPro" id="IPR009057">
    <property type="entry name" value="Homeodomain-like_sf"/>
</dbReference>
<dbReference type="GO" id="GO:0000976">
    <property type="term" value="F:transcription cis-regulatory region binding"/>
    <property type="evidence" value="ECO:0007669"/>
    <property type="project" value="TreeGrafter"/>
</dbReference>
<feature type="domain" description="HTH tetR-type" evidence="5">
    <location>
        <begin position="14"/>
        <end position="72"/>
    </location>
</feature>
<dbReference type="EMBL" id="VDFW01000020">
    <property type="protein sequence ID" value="TNC23380.1"/>
    <property type="molecule type" value="Genomic_DNA"/>
</dbReference>
<keyword evidence="2 4" id="KW-0238">DNA-binding</keyword>
<keyword evidence="3" id="KW-0804">Transcription</keyword>
<evidence type="ECO:0000313" key="6">
    <source>
        <dbReference type="EMBL" id="TNC23380.1"/>
    </source>
</evidence>
<dbReference type="Gene3D" id="1.10.357.10">
    <property type="entry name" value="Tetracycline Repressor, domain 2"/>
    <property type="match status" value="1"/>
</dbReference>
<dbReference type="SUPFAM" id="SSF46689">
    <property type="entry name" value="Homeodomain-like"/>
    <property type="match status" value="1"/>
</dbReference>
<dbReference type="RefSeq" id="WP_139098624.1">
    <property type="nucleotide sequence ID" value="NZ_VDFW01000020.1"/>
</dbReference>
<name>A0A5C4M0Y4_9PSEU</name>
<evidence type="ECO:0000313" key="7">
    <source>
        <dbReference type="Proteomes" id="UP000305546"/>
    </source>
</evidence>
<keyword evidence="1" id="KW-0805">Transcription regulation</keyword>
<dbReference type="InterPro" id="IPR049445">
    <property type="entry name" value="TetR_SbtR-like_C"/>
</dbReference>
<proteinExistence type="predicted"/>
<evidence type="ECO:0000256" key="3">
    <source>
        <dbReference type="ARBA" id="ARBA00023163"/>
    </source>
</evidence>
<dbReference type="PROSITE" id="PS50977">
    <property type="entry name" value="HTH_TETR_2"/>
    <property type="match status" value="1"/>
</dbReference>
<accession>A0A5C4M0Y4</accession>
<keyword evidence="7" id="KW-1185">Reference proteome</keyword>
<protein>
    <submittedName>
        <fullName evidence="6">TetR/AcrR family transcriptional regulator</fullName>
    </submittedName>
</protein>
<evidence type="ECO:0000256" key="4">
    <source>
        <dbReference type="PROSITE-ProRule" id="PRU00335"/>
    </source>
</evidence>
<sequence>MTTGAVSPRRADTRRNHERILAAAAAALAGSGEVSFNSIAKKAEVGVGTVYRHFPTTESLILAVYQRELRHLVDVVPSLLETHSAEQAFRIWISDHLARYMMTKRGLANALHAAAGSRGELPANTYEAVVGAVSTLLEANVEAGNVRADLDPATVVRGLGGLFYLDPAGDWRSQTRSLIDLLWRGMRTDGCR</sequence>